<accession>A0A191ZY08</accession>
<dbReference type="InterPro" id="IPR002035">
    <property type="entry name" value="VWF_A"/>
</dbReference>
<gene>
    <name evidence="3" type="ORF">A9Y76_10870</name>
</gene>
<evidence type="ECO:0000259" key="2">
    <source>
        <dbReference type="PROSITE" id="PS50234"/>
    </source>
</evidence>
<dbReference type="PANTHER" id="PTHR41248:SF1">
    <property type="entry name" value="NORD PROTEIN"/>
    <property type="match status" value="1"/>
</dbReference>
<dbReference type="SUPFAM" id="SSF53300">
    <property type="entry name" value="vWA-like"/>
    <property type="match status" value="1"/>
</dbReference>
<dbReference type="AlphaFoldDB" id="A0A191ZY08"/>
<dbReference type="SMART" id="SM00327">
    <property type="entry name" value="VWA"/>
    <property type="match status" value="1"/>
</dbReference>
<dbReference type="EMBL" id="CP016022">
    <property type="protein sequence ID" value="ANJ72936.1"/>
    <property type="molecule type" value="Genomic_DNA"/>
</dbReference>
<proteinExistence type="predicted"/>
<evidence type="ECO:0000313" key="3">
    <source>
        <dbReference type="EMBL" id="ANJ72936.1"/>
    </source>
</evidence>
<dbReference type="Pfam" id="PF00092">
    <property type="entry name" value="VWA"/>
    <property type="match status" value="1"/>
</dbReference>
<dbReference type="InterPro" id="IPR036465">
    <property type="entry name" value="vWFA_dom_sf"/>
</dbReference>
<protein>
    <recommendedName>
        <fullName evidence="2">VWFA domain-containing protein</fullName>
    </recommendedName>
</protein>
<name>A0A191ZY08_9RALS</name>
<feature type="domain" description="VWFA" evidence="2">
    <location>
        <begin position="462"/>
        <end position="645"/>
    </location>
</feature>
<dbReference type="Gene3D" id="3.40.50.410">
    <property type="entry name" value="von Willebrand factor, type A domain"/>
    <property type="match status" value="1"/>
</dbReference>
<evidence type="ECO:0000256" key="1">
    <source>
        <dbReference type="SAM" id="MobiDB-lite"/>
    </source>
</evidence>
<reference evidence="4" key="1">
    <citation type="submission" date="2016-06" db="EMBL/GenBank/DDBJ databases">
        <authorList>
            <person name="Xu Y."/>
            <person name="Nagy A."/>
            <person name="Yan X."/>
            <person name="Kim S.W."/>
            <person name="Haley B."/>
            <person name="Liu N.T."/>
            <person name="Nou X."/>
        </authorList>
    </citation>
    <scope>NUCLEOTIDE SEQUENCE [LARGE SCALE GENOMIC DNA]</scope>
    <source>
        <strain evidence="4">ATCC 49129</strain>
    </source>
</reference>
<dbReference type="PROSITE" id="PS50234">
    <property type="entry name" value="VWFA"/>
    <property type="match status" value="1"/>
</dbReference>
<keyword evidence="4" id="KW-1185">Reference proteome</keyword>
<evidence type="ECO:0000313" key="4">
    <source>
        <dbReference type="Proteomes" id="UP000078572"/>
    </source>
</evidence>
<dbReference type="PANTHER" id="PTHR41248">
    <property type="entry name" value="NORD PROTEIN"/>
    <property type="match status" value="1"/>
</dbReference>
<dbReference type="InterPro" id="IPR051928">
    <property type="entry name" value="NorD/CobT"/>
</dbReference>
<dbReference type="Proteomes" id="UP000078572">
    <property type="component" value="Chromosome 1"/>
</dbReference>
<sequence length="651" mass="72907">MTEVVRKLSTIAPRLVGPGGLDAWLTAVCEVDQSAPHCTGALLQSSEEVLRHGSPLEFLMWARLGLRRGQQASLSVDDDELAHFELRSRQSAALVSGDEAAVNFVNSRPRLRHLLRALYDVAPAIHPVEQGIATRRPFLSNLGLHLPESSRALRGPAARDWYDAAASHAAAHLRHSRHRFERGSLKPVQMALVGLLEDARVEALAVAEMPGLRRLWLRHHAANVEHGQTFQVLMLRLARGLLDPAYEDPHPWVTKGRRLWREFSAAGTSQELLAPATLRDMASRLGNDIGQMRLQFNYREYVVEPSYRDDNAHLWLDEQEASAKIVSTTDPLQLPTDATPKSPVPSAEMSPALVLARFQYAEWDRLVGDYRSAWCTVREIQSQPSDPSELRALVESHGPLLHQLKRALRAGRMRDRLTLRAQLRGDDLDVDAAVRSQIDRRLRHTPSEKVEQRQARSERSAAALLLIDSSTSTADLSPSGERVLNLARNAALLTVLTLTDAGDRCAIDTFCSNGRHEVEYLRAVEFGELLGQDALGRLAGVSSRWSTRMGAAIRHAGHRLEQQPQARRLLLFITDGEPHDIDIHDKRYLVEDARRAVLEVRRRGINVFCVTLDPAADDYLRKIFGSGHYRVLDRIESLPRVLPRVVVRLVQ</sequence>
<organism evidence="3 4">
    <name type="scientific">Ralstonia insidiosa</name>
    <dbReference type="NCBI Taxonomy" id="190721"/>
    <lineage>
        <taxon>Bacteria</taxon>
        <taxon>Pseudomonadati</taxon>
        <taxon>Pseudomonadota</taxon>
        <taxon>Betaproteobacteria</taxon>
        <taxon>Burkholderiales</taxon>
        <taxon>Burkholderiaceae</taxon>
        <taxon>Ralstonia</taxon>
    </lineage>
</organism>
<dbReference type="CDD" id="cd01454">
    <property type="entry name" value="vWA_norD_type"/>
    <property type="match status" value="1"/>
</dbReference>
<feature type="region of interest" description="Disordered" evidence="1">
    <location>
        <begin position="327"/>
        <end position="346"/>
    </location>
</feature>